<dbReference type="AlphaFoldDB" id="A0A0W0GHH2"/>
<dbReference type="Proteomes" id="UP000053947">
    <property type="component" value="Unassembled WGS sequence"/>
</dbReference>
<reference evidence="1 2" key="1">
    <citation type="submission" date="2015-06" db="EMBL/GenBank/DDBJ databases">
        <title>Genome sequence of the organohalide-respiring Dehalogenimonas alkenigignens type strain (IP3-3T).</title>
        <authorList>
            <person name="Key T.A."/>
            <person name="Richmond D.P."/>
            <person name="Bowman K.S."/>
            <person name="Cho Y.-J."/>
            <person name="Chun J."/>
            <person name="da Costa M.S."/>
            <person name="Rainey F.A."/>
            <person name="Moe W.M."/>
        </authorList>
    </citation>
    <scope>NUCLEOTIDE SEQUENCE [LARGE SCALE GENOMIC DNA]</scope>
    <source>
        <strain evidence="1 2">IP3-3</strain>
    </source>
</reference>
<evidence type="ECO:0000313" key="2">
    <source>
        <dbReference type="Proteomes" id="UP000053947"/>
    </source>
</evidence>
<name>A0A0W0GHH2_9CHLR</name>
<proteinExistence type="predicted"/>
<gene>
    <name evidence="1" type="ORF">DEALK_08310</name>
</gene>
<dbReference type="RefSeq" id="WP_058438962.1">
    <property type="nucleotide sequence ID" value="NZ_KQ758903.1"/>
</dbReference>
<protein>
    <submittedName>
        <fullName evidence="1">Uncharacterized protein</fullName>
    </submittedName>
</protein>
<organism evidence="1 2">
    <name type="scientific">Dehalogenimonas alkenigignens</name>
    <dbReference type="NCBI Taxonomy" id="1217799"/>
    <lineage>
        <taxon>Bacteria</taxon>
        <taxon>Bacillati</taxon>
        <taxon>Chloroflexota</taxon>
        <taxon>Dehalococcoidia</taxon>
        <taxon>Dehalococcoidales</taxon>
        <taxon>Dehalococcoidaceae</taxon>
        <taxon>Dehalogenimonas</taxon>
    </lineage>
</organism>
<keyword evidence="2" id="KW-1185">Reference proteome</keyword>
<dbReference type="STRING" id="1217799.DEALK_08310"/>
<sequence>MTKTIEITLQSVYIKNNYLYIPARLRSFFPPGQPFTSTPIIIESAGSFTAELQFNSKGYI</sequence>
<evidence type="ECO:0000313" key="1">
    <source>
        <dbReference type="EMBL" id="KTB47986.1"/>
    </source>
</evidence>
<dbReference type="EMBL" id="LFDV01000002">
    <property type="protein sequence ID" value="KTB47986.1"/>
    <property type="molecule type" value="Genomic_DNA"/>
</dbReference>
<dbReference type="OrthoDB" id="9902403at2"/>
<accession>A0A0W0GHH2</accession>
<comment type="caution">
    <text evidence="1">The sequence shown here is derived from an EMBL/GenBank/DDBJ whole genome shotgun (WGS) entry which is preliminary data.</text>
</comment>